<dbReference type="SMART" id="SM00338">
    <property type="entry name" value="BRLZ"/>
    <property type="match status" value="1"/>
</dbReference>
<dbReference type="GO" id="GO:0003700">
    <property type="term" value="F:DNA-binding transcription factor activity"/>
    <property type="evidence" value="ECO:0007669"/>
    <property type="project" value="InterPro"/>
</dbReference>
<feature type="compositionally biased region" description="Low complexity" evidence="2">
    <location>
        <begin position="67"/>
        <end position="83"/>
    </location>
</feature>
<feature type="domain" description="BZIP" evidence="3">
    <location>
        <begin position="97"/>
        <end position="160"/>
    </location>
</feature>
<name>A0AAW1S6B4_9CHLO</name>
<reference evidence="4 5" key="1">
    <citation type="journal article" date="2024" name="Nat. Commun.">
        <title>Phylogenomics reveals the evolutionary origins of lichenization in chlorophyte algae.</title>
        <authorList>
            <person name="Puginier C."/>
            <person name="Libourel C."/>
            <person name="Otte J."/>
            <person name="Skaloud P."/>
            <person name="Haon M."/>
            <person name="Grisel S."/>
            <person name="Petersen M."/>
            <person name="Berrin J.G."/>
            <person name="Delaux P.M."/>
            <person name="Dal Grande F."/>
            <person name="Keller J."/>
        </authorList>
    </citation>
    <scope>NUCLEOTIDE SEQUENCE [LARGE SCALE GENOMIC DNA]</scope>
    <source>
        <strain evidence="4 5">SAG 245.80</strain>
    </source>
</reference>
<comment type="caution">
    <text evidence="4">The sequence shown here is derived from an EMBL/GenBank/DDBJ whole genome shotgun (WGS) entry which is preliminary data.</text>
</comment>
<keyword evidence="1" id="KW-0175">Coiled coil</keyword>
<feature type="compositionally biased region" description="Basic and acidic residues" evidence="2">
    <location>
        <begin position="93"/>
        <end position="108"/>
    </location>
</feature>
<evidence type="ECO:0000313" key="4">
    <source>
        <dbReference type="EMBL" id="KAK9841823.1"/>
    </source>
</evidence>
<evidence type="ECO:0000256" key="1">
    <source>
        <dbReference type="SAM" id="Coils"/>
    </source>
</evidence>
<evidence type="ECO:0000256" key="2">
    <source>
        <dbReference type="SAM" id="MobiDB-lite"/>
    </source>
</evidence>
<dbReference type="Proteomes" id="UP001445335">
    <property type="component" value="Unassembled WGS sequence"/>
</dbReference>
<dbReference type="InterPro" id="IPR046347">
    <property type="entry name" value="bZIP_sf"/>
</dbReference>
<accession>A0AAW1S6B4</accession>
<dbReference type="InterPro" id="IPR004827">
    <property type="entry name" value="bZIP"/>
</dbReference>
<dbReference type="Gene3D" id="1.20.5.170">
    <property type="match status" value="1"/>
</dbReference>
<sequence length="233" mass="24904">MAERQANPTVQASSMDRYLQQAGCSSDASIGDVSENVGAAERQHREDEQASDGSKRSADDECNVTPATLAAGAGDGAAVGASGKRLKVQHSRALTEDEKAQRRREGNRKAAQRLRQRRMETVAKLEEEVAKLEQERLVYLNHMYQLAASARSVVEENRALRARLGVTAASPAQTVAKPPLPVPAKHASPLPGHVSSPPLPSMASVNSACMDFEAVRRELFSNSGAAVWPGPGL</sequence>
<dbReference type="EMBL" id="JALJOU010000010">
    <property type="protein sequence ID" value="KAK9841823.1"/>
    <property type="molecule type" value="Genomic_DNA"/>
</dbReference>
<gene>
    <name evidence="4" type="ORF">WJX81_005279</name>
</gene>
<protein>
    <recommendedName>
        <fullName evidence="3">BZIP domain-containing protein</fullName>
    </recommendedName>
</protein>
<keyword evidence="5" id="KW-1185">Reference proteome</keyword>
<feature type="compositionally biased region" description="Basic and acidic residues" evidence="2">
    <location>
        <begin position="41"/>
        <end position="59"/>
    </location>
</feature>
<evidence type="ECO:0000313" key="5">
    <source>
        <dbReference type="Proteomes" id="UP001445335"/>
    </source>
</evidence>
<dbReference type="AlphaFoldDB" id="A0AAW1S6B4"/>
<feature type="region of interest" description="Disordered" evidence="2">
    <location>
        <begin position="1"/>
        <end position="108"/>
    </location>
</feature>
<proteinExistence type="predicted"/>
<organism evidence="4 5">
    <name type="scientific">Elliptochloris bilobata</name>
    <dbReference type="NCBI Taxonomy" id="381761"/>
    <lineage>
        <taxon>Eukaryota</taxon>
        <taxon>Viridiplantae</taxon>
        <taxon>Chlorophyta</taxon>
        <taxon>core chlorophytes</taxon>
        <taxon>Trebouxiophyceae</taxon>
        <taxon>Trebouxiophyceae incertae sedis</taxon>
        <taxon>Elliptochloris clade</taxon>
        <taxon>Elliptochloris</taxon>
    </lineage>
</organism>
<evidence type="ECO:0000259" key="3">
    <source>
        <dbReference type="PROSITE" id="PS50217"/>
    </source>
</evidence>
<feature type="coiled-coil region" evidence="1">
    <location>
        <begin position="108"/>
        <end position="142"/>
    </location>
</feature>
<feature type="compositionally biased region" description="Polar residues" evidence="2">
    <location>
        <begin position="1"/>
        <end position="14"/>
    </location>
</feature>
<dbReference type="SUPFAM" id="SSF57959">
    <property type="entry name" value="Leucine zipper domain"/>
    <property type="match status" value="1"/>
</dbReference>
<dbReference type="PROSITE" id="PS50217">
    <property type="entry name" value="BZIP"/>
    <property type="match status" value="1"/>
</dbReference>